<dbReference type="InterPro" id="IPR034746">
    <property type="entry name" value="POTRA"/>
</dbReference>
<evidence type="ECO:0000259" key="11">
    <source>
        <dbReference type="PROSITE" id="PS51779"/>
    </source>
</evidence>
<dbReference type="EMBL" id="LCVB01000027">
    <property type="protein sequence ID" value="KLJ29639.1"/>
    <property type="molecule type" value="Genomic_DNA"/>
</dbReference>
<dbReference type="Proteomes" id="UP000035174">
    <property type="component" value="Unassembled WGS sequence"/>
</dbReference>
<feature type="transmembrane region" description="Helical" evidence="8">
    <location>
        <begin position="101"/>
        <end position="121"/>
    </location>
</feature>
<dbReference type="PANTHER" id="PTHR37820">
    <property type="entry name" value="CELL DIVISION PROTEIN DIVIB"/>
    <property type="match status" value="1"/>
</dbReference>
<protein>
    <recommendedName>
        <fullName evidence="8">Cell division protein DivIB</fullName>
    </recommendedName>
</protein>
<dbReference type="HAMAP" id="MF_00912">
    <property type="entry name" value="DivIB"/>
    <property type="match status" value="1"/>
</dbReference>
<comment type="caution">
    <text evidence="13">The sequence shown here is derived from an EMBL/GenBank/DDBJ whole genome shotgun (WGS) entry which is preliminary data.</text>
</comment>
<dbReference type="Proteomes" id="UP000256718">
    <property type="component" value="Unassembled WGS sequence"/>
</dbReference>
<keyword evidence="4 8" id="KW-0812">Transmembrane</keyword>
<evidence type="ECO:0000313" key="12">
    <source>
        <dbReference type="EMBL" id="KLJ29639.1"/>
    </source>
</evidence>
<keyword evidence="9" id="KW-0175">Coiled coil</keyword>
<dbReference type="PANTHER" id="PTHR37820:SF1">
    <property type="entry name" value="CELL DIVISION PROTEIN FTSQ"/>
    <property type="match status" value="1"/>
</dbReference>
<dbReference type="InterPro" id="IPR050487">
    <property type="entry name" value="FtsQ_DivIB"/>
</dbReference>
<dbReference type="Gene3D" id="3.10.20.310">
    <property type="entry name" value="membrane protein fhac"/>
    <property type="match status" value="1"/>
</dbReference>
<feature type="compositionally biased region" description="Low complexity" evidence="10">
    <location>
        <begin position="349"/>
        <end position="365"/>
    </location>
</feature>
<accession>A0A0E1EG30</accession>
<evidence type="ECO:0000256" key="3">
    <source>
        <dbReference type="ARBA" id="ARBA00022618"/>
    </source>
</evidence>
<dbReference type="KEGG" id="sage:EN72_02775"/>
<keyword evidence="2 8" id="KW-1003">Cell membrane</keyword>
<evidence type="ECO:0000313" key="13">
    <source>
        <dbReference type="EMBL" id="OCM70978.1"/>
    </source>
</evidence>
<evidence type="ECO:0000256" key="5">
    <source>
        <dbReference type="ARBA" id="ARBA00022989"/>
    </source>
</evidence>
<reference evidence="13 16" key="2">
    <citation type="journal article" date="2016" name="Sci. Rep.">
        <title>Serotype IV Streptococcus agalactiae ST-452 has arisen from large genomic recombination events between CC23 and the hypervirulent CC17 lineages.</title>
        <authorList>
            <person name="Campisi E."/>
            <person name="Rinaudo C.D."/>
            <person name="Donati C."/>
            <person name="Barucco M."/>
            <person name="Torricelli G."/>
            <person name="Edwards M.S."/>
            <person name="Baker C.J."/>
            <person name="Margarit I."/>
            <person name="Rosini R."/>
        </authorList>
    </citation>
    <scope>NUCLEOTIDE SEQUENCE [LARGE SCALE GENOMIC DNA]</scope>
    <source>
        <strain evidence="13 16">CZ-PW-140</strain>
    </source>
</reference>
<name>A0A0E1EG30_STRAG</name>
<comment type="similarity">
    <text evidence="8">Belongs to the FtsQ/DivIB family. DivIB subfamily.</text>
</comment>
<dbReference type="PROSITE" id="PS51779">
    <property type="entry name" value="POTRA"/>
    <property type="match status" value="1"/>
</dbReference>
<reference evidence="14 17" key="3">
    <citation type="journal article" date="2018" name="Emerg. Microbes Infect.">
        <title>Phenotypic and molecular analysis of nontypeable Group B streptococci: identification of cps2a and hybrid cps2a/cps5 Group B streptococcal capsule gene clusters.</title>
        <authorList>
            <person name="Alhhazmi A."/>
            <person name="Tyrrell G.J."/>
        </authorList>
    </citation>
    <scope>NUCLEOTIDE SEQUENCE [LARGE SCALE GENOMIC DNA]</scope>
    <source>
        <strain evidence="14 17">PLGBS17</strain>
    </source>
</reference>
<dbReference type="EMBL" id="MAWT01000041">
    <property type="protein sequence ID" value="OCM70978.1"/>
    <property type="molecule type" value="Genomic_DNA"/>
</dbReference>
<evidence type="ECO:0000256" key="4">
    <source>
        <dbReference type="ARBA" id="ARBA00022692"/>
    </source>
</evidence>
<dbReference type="AlphaFoldDB" id="A0A0E1EG30"/>
<evidence type="ECO:0000256" key="7">
    <source>
        <dbReference type="ARBA" id="ARBA00023306"/>
    </source>
</evidence>
<feature type="compositionally biased region" description="Polar residues" evidence="10">
    <location>
        <begin position="338"/>
        <end position="348"/>
    </location>
</feature>
<organism evidence="13 16">
    <name type="scientific">Streptococcus agalactiae</name>
    <dbReference type="NCBI Taxonomy" id="1311"/>
    <lineage>
        <taxon>Bacteria</taxon>
        <taxon>Bacillati</taxon>
        <taxon>Bacillota</taxon>
        <taxon>Bacilli</taxon>
        <taxon>Lactobacillales</taxon>
        <taxon>Streptococcaceae</taxon>
        <taxon>Streptococcus</taxon>
    </lineage>
</organism>
<feature type="compositionally biased region" description="Basic and acidic residues" evidence="10">
    <location>
        <begin position="327"/>
        <end position="337"/>
    </location>
</feature>
<keyword evidence="7 8" id="KW-0131">Cell cycle</keyword>
<evidence type="ECO:0000256" key="2">
    <source>
        <dbReference type="ARBA" id="ARBA00022475"/>
    </source>
</evidence>
<comment type="subcellular location">
    <subcellularLocation>
        <location evidence="8">Cell membrane</location>
        <topology evidence="8">Single-pass type II membrane protein</topology>
    </subcellularLocation>
    <subcellularLocation>
        <location evidence="1">Membrane</location>
    </subcellularLocation>
    <text evidence="8">Localizes to the division septum.</text>
</comment>
<feature type="domain" description="POTRA" evidence="11">
    <location>
        <begin position="122"/>
        <end position="193"/>
    </location>
</feature>
<dbReference type="GO" id="GO:0032153">
    <property type="term" value="C:cell division site"/>
    <property type="evidence" value="ECO:0007669"/>
    <property type="project" value="UniProtKB-UniRule"/>
</dbReference>
<sequence>MPKKKSDTPEKEEVVLTEWQKRNLEFLKKRKEDEEEQKRINEKLRLDKRSKLNISSPEEPQNTTKIKKLHFPKISRPKIEKKQKKEKIVNSLAKTNRIRTAPIFVVAFLVILVSVFLLTPFSKQKTITVSGNQHTPDDILIEKTNIQKNDYFFSLIFKHKAIEQRLAAEDVWVKTAQMTYQFPNKFHIQVQENKIIAYAHTKQGYQPVLETGKKADPVNSSELPKHFLTINLDKEDSIKLLIKDLKALDPDLISEIQVISLADSKTTPDLLLLDMHDGNSIRIPLSKFKERLPFYKQIKKNLKEPSIVDMEVGVYTTTNTIESTPVKAEDTKNKSTDKTQTQNGQVAENSQGQTNNSNTNQQGQQIATEQAPNPQNVN</sequence>
<dbReference type="EMBL" id="QHGZ01000006">
    <property type="protein sequence ID" value="RDY91578.1"/>
    <property type="molecule type" value="Genomic_DNA"/>
</dbReference>
<keyword evidence="3 8" id="KW-0132">Cell division</keyword>
<feature type="coiled-coil region" evidence="9">
    <location>
        <begin position="17"/>
        <end position="44"/>
    </location>
</feature>
<evidence type="ECO:0000256" key="1">
    <source>
        <dbReference type="ARBA" id="ARBA00004370"/>
    </source>
</evidence>
<evidence type="ECO:0000313" key="15">
    <source>
        <dbReference type="Proteomes" id="UP000035174"/>
    </source>
</evidence>
<evidence type="ECO:0000256" key="10">
    <source>
        <dbReference type="SAM" id="MobiDB-lite"/>
    </source>
</evidence>
<dbReference type="Gene3D" id="3.40.50.10960">
    <property type="match status" value="1"/>
</dbReference>
<reference evidence="12 15" key="1">
    <citation type="journal article" date="2015" name="PLoS ONE">
        <title>Genomic analysis reveals the molecular basis for capsule loss in the group B streptococcus population.</title>
        <authorList>
            <consortium name="DEVANI Consortium"/>
            <person name="Rosini R."/>
            <person name="Campisi E."/>
            <person name="De Chiara M."/>
            <person name="Tettelin H."/>
            <person name="Rinaudo D."/>
            <person name="Toniolo C."/>
            <person name="Metruccio M."/>
            <person name="Guidotti S."/>
            <person name="Sorensen U.B."/>
            <person name="Kilian M."/>
            <person name="Ramirez M."/>
            <person name="Janulczyk R."/>
            <person name="Donati C."/>
            <person name="Grandi G."/>
            <person name="Margarit I."/>
        </authorList>
    </citation>
    <scope>NUCLEOTIDE SEQUENCE [LARGE SCALE GENOMIC DNA]</scope>
    <source>
        <strain evidence="12 15">ES-PW-063</strain>
    </source>
</reference>
<evidence type="ECO:0000256" key="6">
    <source>
        <dbReference type="ARBA" id="ARBA00023136"/>
    </source>
</evidence>
<keyword evidence="6 8" id="KW-0472">Membrane</keyword>
<dbReference type="OMA" id="YMNDGNE"/>
<dbReference type="RefSeq" id="WP_001124859.1">
    <property type="nucleotide sequence ID" value="NZ_AP018935.1"/>
</dbReference>
<dbReference type="InterPro" id="IPR013685">
    <property type="entry name" value="POTRA_FtsQ_type"/>
</dbReference>
<evidence type="ECO:0000313" key="16">
    <source>
        <dbReference type="Proteomes" id="UP000093122"/>
    </source>
</evidence>
<keyword evidence="5 8" id="KW-1133">Transmembrane helix</keyword>
<comment type="function">
    <text evidence="8">Cell division protein that may be involved in stabilizing or promoting the assembly of the division complex.</text>
</comment>
<evidence type="ECO:0000256" key="8">
    <source>
        <dbReference type="HAMAP-Rule" id="MF_00912"/>
    </source>
</evidence>
<evidence type="ECO:0000313" key="17">
    <source>
        <dbReference type="Proteomes" id="UP000256718"/>
    </source>
</evidence>
<evidence type="ECO:0000256" key="9">
    <source>
        <dbReference type="SAM" id="Coils"/>
    </source>
</evidence>
<feature type="region of interest" description="Disordered" evidence="10">
    <location>
        <begin position="325"/>
        <end position="378"/>
    </location>
</feature>
<gene>
    <name evidence="8" type="primary">divIB</name>
    <name evidence="13" type="ORF">AX245_10920</name>
    <name evidence="14" type="ORF">C4618_00145</name>
    <name evidence="12" type="ORF">WA45_04635</name>
</gene>
<feature type="compositionally biased region" description="Polar residues" evidence="10">
    <location>
        <begin position="366"/>
        <end position="378"/>
    </location>
</feature>
<dbReference type="Pfam" id="PF08478">
    <property type="entry name" value="POTRA_1"/>
    <property type="match status" value="1"/>
</dbReference>
<dbReference type="InterPro" id="IPR026580">
    <property type="entry name" value="DivIB"/>
</dbReference>
<dbReference type="GO" id="GO:0043093">
    <property type="term" value="P:FtsZ-dependent cytokinesis"/>
    <property type="evidence" value="ECO:0007669"/>
    <property type="project" value="UniProtKB-UniRule"/>
</dbReference>
<evidence type="ECO:0000313" key="14">
    <source>
        <dbReference type="EMBL" id="RDY91578.1"/>
    </source>
</evidence>
<proteinExistence type="inferred from homology"/>
<dbReference type="Proteomes" id="UP000093122">
    <property type="component" value="Unassembled WGS sequence"/>
</dbReference>
<dbReference type="GO" id="GO:0005886">
    <property type="term" value="C:plasma membrane"/>
    <property type="evidence" value="ECO:0007669"/>
    <property type="project" value="UniProtKB-SubCell"/>
</dbReference>